<dbReference type="EMBL" id="JACCBA010000001">
    <property type="protein sequence ID" value="NYD44989.1"/>
    <property type="molecule type" value="Genomic_DNA"/>
</dbReference>
<reference evidence="3 4" key="1">
    <citation type="submission" date="2020-07" db="EMBL/GenBank/DDBJ databases">
        <title>Sequencing the genomes of 1000 actinobacteria strains.</title>
        <authorList>
            <person name="Klenk H.-P."/>
        </authorList>
    </citation>
    <scope>NUCLEOTIDE SEQUENCE [LARGE SCALE GENOMIC DNA]</scope>
    <source>
        <strain evidence="3 4">DSM 40398</strain>
    </source>
</reference>
<feature type="domain" description="UspA" evidence="2">
    <location>
        <begin position="136"/>
        <end position="270"/>
    </location>
</feature>
<dbReference type="Proteomes" id="UP000529783">
    <property type="component" value="Unassembled WGS sequence"/>
</dbReference>
<keyword evidence="4" id="KW-1185">Reference proteome</keyword>
<dbReference type="PANTHER" id="PTHR46268">
    <property type="entry name" value="STRESS RESPONSE PROTEIN NHAX"/>
    <property type="match status" value="1"/>
</dbReference>
<organism evidence="3 4">
    <name type="scientific">Actinomadura luteofluorescens</name>
    <dbReference type="NCBI Taxonomy" id="46163"/>
    <lineage>
        <taxon>Bacteria</taxon>
        <taxon>Bacillati</taxon>
        <taxon>Actinomycetota</taxon>
        <taxon>Actinomycetes</taxon>
        <taxon>Streptosporangiales</taxon>
        <taxon>Thermomonosporaceae</taxon>
        <taxon>Actinomadura</taxon>
    </lineage>
</organism>
<dbReference type="Pfam" id="PF00582">
    <property type="entry name" value="Usp"/>
    <property type="match status" value="2"/>
</dbReference>
<protein>
    <submittedName>
        <fullName evidence="3">Nucleotide-binding universal stress UspA family protein</fullName>
    </submittedName>
</protein>
<dbReference type="SUPFAM" id="SSF52402">
    <property type="entry name" value="Adenine nucleotide alpha hydrolases-like"/>
    <property type="match status" value="2"/>
</dbReference>
<feature type="domain" description="UspA" evidence="2">
    <location>
        <begin position="1"/>
        <end position="122"/>
    </location>
</feature>
<comment type="similarity">
    <text evidence="1">Belongs to the universal stress protein A family.</text>
</comment>
<accession>A0A7Y9EC06</accession>
<dbReference type="PANTHER" id="PTHR46268:SF6">
    <property type="entry name" value="UNIVERSAL STRESS PROTEIN UP12"/>
    <property type="match status" value="1"/>
</dbReference>
<comment type="caution">
    <text evidence="3">The sequence shown here is derived from an EMBL/GenBank/DDBJ whole genome shotgun (WGS) entry which is preliminary data.</text>
</comment>
<evidence type="ECO:0000313" key="3">
    <source>
        <dbReference type="EMBL" id="NYD44989.1"/>
    </source>
</evidence>
<gene>
    <name evidence="3" type="ORF">BJY14_000972</name>
</gene>
<evidence type="ECO:0000256" key="1">
    <source>
        <dbReference type="ARBA" id="ARBA00008791"/>
    </source>
</evidence>
<dbReference type="AlphaFoldDB" id="A0A7Y9EC06"/>
<evidence type="ECO:0000313" key="4">
    <source>
        <dbReference type="Proteomes" id="UP000529783"/>
    </source>
</evidence>
<name>A0A7Y9EC06_9ACTN</name>
<sequence length="272" mass="28935">MDGSEAGTRALDWAAGEAGVRRVALRLLHALPEPRAGRGNGPERDEARRLLDRAEQRVRRRVEGVEATGELVEGDAASALVARARDAGMVVVGTRGSGGLAGLMLGSVAFKVAAHSPVTVALASAVREPTTGRPEIVAGLDGTSAGAVLAEAFREASLWQAPLRVVHAFRFFQVPDPVHSAELAALLRRHRRAEERRIEEALAGWRTRFPDVPVTAEVVNDSARKALPRVSAGAQLVVVGPHDHRDPLMPLGSVTYTVIHRCGCPVLIARPA</sequence>
<dbReference type="InterPro" id="IPR006016">
    <property type="entry name" value="UspA"/>
</dbReference>
<dbReference type="InterPro" id="IPR006015">
    <property type="entry name" value="Universal_stress_UspA"/>
</dbReference>
<dbReference type="InterPro" id="IPR014729">
    <property type="entry name" value="Rossmann-like_a/b/a_fold"/>
</dbReference>
<dbReference type="PRINTS" id="PR01438">
    <property type="entry name" value="UNVRSLSTRESS"/>
</dbReference>
<proteinExistence type="inferred from homology"/>
<dbReference type="Gene3D" id="3.40.50.620">
    <property type="entry name" value="HUPs"/>
    <property type="match status" value="2"/>
</dbReference>
<evidence type="ECO:0000259" key="2">
    <source>
        <dbReference type="Pfam" id="PF00582"/>
    </source>
</evidence>